<keyword evidence="2" id="KW-0812">Transmembrane</keyword>
<feature type="domain" description="SEFIR" evidence="9">
    <location>
        <begin position="43"/>
        <end position="192"/>
    </location>
</feature>
<sequence>MIVWIVLCCVLGAAVLLLIAAYATGRAKETCSRFVRVTGTAAPVSVLIAYPAENSTFQKAVVTLAEFLKSHCNCKVTIDVWQRGQVAQMGLVHWLTVQMDVAEKVIFVAAQSGSAKNYGPGPGPSDYTVPASVEDMFSLALSILASRAWDPVVLRKYATVHLGQKLSNESLPAVLTLCKSFCLMRDLGRLCSHLHGDRPSRNFRDFPLVRSALVSPQDDRTTMKLRNAIKDLQMWEESESTETLLLNL</sequence>
<accession>A0A8C9SF20</accession>
<dbReference type="Proteomes" id="UP000694397">
    <property type="component" value="Chromosome 2"/>
</dbReference>
<organism evidence="10 11">
    <name type="scientific">Scleropages formosus</name>
    <name type="common">Asian bonytongue</name>
    <name type="synonym">Osteoglossum formosum</name>
    <dbReference type="NCBI Taxonomy" id="113540"/>
    <lineage>
        <taxon>Eukaryota</taxon>
        <taxon>Metazoa</taxon>
        <taxon>Chordata</taxon>
        <taxon>Craniata</taxon>
        <taxon>Vertebrata</taxon>
        <taxon>Euteleostomi</taxon>
        <taxon>Actinopterygii</taxon>
        <taxon>Neopterygii</taxon>
        <taxon>Teleostei</taxon>
        <taxon>Osteoglossocephala</taxon>
        <taxon>Osteoglossomorpha</taxon>
        <taxon>Osteoglossiformes</taxon>
        <taxon>Osteoglossidae</taxon>
        <taxon>Scleropages</taxon>
    </lineage>
</organism>
<dbReference type="PROSITE" id="PS51534">
    <property type="entry name" value="SEFIR"/>
    <property type="match status" value="1"/>
</dbReference>
<dbReference type="OrthoDB" id="8963084at2759"/>
<dbReference type="Pfam" id="PF08357">
    <property type="entry name" value="SEFIR"/>
    <property type="match status" value="1"/>
</dbReference>
<comment type="subcellular location">
    <subcellularLocation>
        <location evidence="1">Membrane</location>
        <topology evidence="1">Single-pass type I membrane protein</topology>
    </subcellularLocation>
</comment>
<keyword evidence="7" id="KW-0325">Glycoprotein</keyword>
<evidence type="ECO:0000256" key="8">
    <source>
        <dbReference type="SAM" id="SignalP"/>
    </source>
</evidence>
<keyword evidence="3 8" id="KW-0732">Signal</keyword>
<dbReference type="GeneTree" id="ENSGT01030000235284"/>
<evidence type="ECO:0000256" key="3">
    <source>
        <dbReference type="ARBA" id="ARBA00022729"/>
    </source>
</evidence>
<dbReference type="GO" id="GO:0030368">
    <property type="term" value="F:interleukin-17 receptor activity"/>
    <property type="evidence" value="ECO:0007669"/>
    <property type="project" value="InterPro"/>
</dbReference>
<keyword evidence="11" id="KW-1185">Reference proteome</keyword>
<proteinExistence type="predicted"/>
<evidence type="ECO:0000313" key="11">
    <source>
        <dbReference type="Proteomes" id="UP000694397"/>
    </source>
</evidence>
<keyword evidence="6" id="KW-0675">Receptor</keyword>
<dbReference type="PANTHER" id="PTHR15583:SF11">
    <property type="entry name" value="INTERLEUKIN-17 RECEPTOR B"/>
    <property type="match status" value="1"/>
</dbReference>
<dbReference type="InterPro" id="IPR039465">
    <property type="entry name" value="IL-17_rcpt-like"/>
</dbReference>
<evidence type="ECO:0000256" key="1">
    <source>
        <dbReference type="ARBA" id="ARBA00004479"/>
    </source>
</evidence>
<feature type="signal peptide" evidence="8">
    <location>
        <begin position="1"/>
        <end position="27"/>
    </location>
</feature>
<name>A0A8C9SF20_SCLFO</name>
<dbReference type="AlphaFoldDB" id="A0A8C9SF20"/>
<evidence type="ECO:0000256" key="5">
    <source>
        <dbReference type="ARBA" id="ARBA00023136"/>
    </source>
</evidence>
<evidence type="ECO:0000313" key="10">
    <source>
        <dbReference type="Ensembl" id="ENSSFOP00015030149.2"/>
    </source>
</evidence>
<keyword evidence="4" id="KW-1133">Transmembrane helix</keyword>
<dbReference type="Gene3D" id="3.40.50.11530">
    <property type="match status" value="1"/>
</dbReference>
<reference evidence="10 11" key="1">
    <citation type="submission" date="2019-04" db="EMBL/GenBank/DDBJ databases">
        <authorList>
            <consortium name="Wellcome Sanger Institute Data Sharing"/>
        </authorList>
    </citation>
    <scope>NUCLEOTIDE SEQUENCE [LARGE SCALE GENOMIC DNA]</scope>
</reference>
<dbReference type="InterPro" id="IPR013568">
    <property type="entry name" value="SEFIR_dom"/>
</dbReference>
<evidence type="ECO:0000256" key="2">
    <source>
        <dbReference type="ARBA" id="ARBA00022692"/>
    </source>
</evidence>
<dbReference type="PANTHER" id="PTHR15583">
    <property type="entry name" value="INTERLEUKIN-17 RECEPTOR"/>
    <property type="match status" value="1"/>
</dbReference>
<evidence type="ECO:0000259" key="9">
    <source>
        <dbReference type="PROSITE" id="PS51534"/>
    </source>
</evidence>
<reference evidence="10" key="3">
    <citation type="submission" date="2025-09" db="UniProtKB">
        <authorList>
            <consortium name="Ensembl"/>
        </authorList>
    </citation>
    <scope>IDENTIFICATION</scope>
</reference>
<dbReference type="Ensembl" id="ENSSFOT00015030496.2">
    <property type="protein sequence ID" value="ENSSFOP00015030149.2"/>
    <property type="gene ID" value="ENSSFOG00015019362.2"/>
</dbReference>
<evidence type="ECO:0000256" key="6">
    <source>
        <dbReference type="ARBA" id="ARBA00023170"/>
    </source>
</evidence>
<dbReference type="GO" id="GO:0016020">
    <property type="term" value="C:membrane"/>
    <property type="evidence" value="ECO:0007669"/>
    <property type="project" value="UniProtKB-SubCell"/>
</dbReference>
<feature type="chain" id="PRO_5034037360" description="SEFIR domain-containing protein" evidence="8">
    <location>
        <begin position="28"/>
        <end position="248"/>
    </location>
</feature>
<evidence type="ECO:0000256" key="4">
    <source>
        <dbReference type="ARBA" id="ARBA00022989"/>
    </source>
</evidence>
<evidence type="ECO:0000256" key="7">
    <source>
        <dbReference type="ARBA" id="ARBA00023180"/>
    </source>
</evidence>
<protein>
    <recommendedName>
        <fullName evidence="9">SEFIR domain-containing protein</fullName>
    </recommendedName>
</protein>
<reference evidence="10" key="2">
    <citation type="submission" date="2025-08" db="UniProtKB">
        <authorList>
            <consortium name="Ensembl"/>
        </authorList>
    </citation>
    <scope>IDENTIFICATION</scope>
</reference>
<keyword evidence="5" id="KW-0472">Membrane</keyword>